<keyword evidence="1" id="KW-0732">Signal</keyword>
<dbReference type="Gene3D" id="2.160.20.120">
    <property type="match status" value="2"/>
</dbReference>
<dbReference type="AlphaFoldDB" id="A0A7W5FTS9"/>
<dbReference type="PANTHER" id="PTHR39200:SF1">
    <property type="entry name" value="AUTO-TRANSPORTER ADHESIN HEAD GIN DOMAIN-CONTAINING PROTEIN-RELATED"/>
    <property type="match status" value="1"/>
</dbReference>
<accession>A0A7W5FTS9</accession>
<dbReference type="RefSeq" id="WP_183440411.1">
    <property type="nucleotide sequence ID" value="NZ_JACHXD010000003.1"/>
</dbReference>
<organism evidence="3 4">
    <name type="scientific">Pseudoduganella violacea</name>
    <dbReference type="NCBI Taxonomy" id="1715466"/>
    <lineage>
        <taxon>Bacteria</taxon>
        <taxon>Pseudomonadati</taxon>
        <taxon>Pseudomonadota</taxon>
        <taxon>Betaproteobacteria</taxon>
        <taxon>Burkholderiales</taxon>
        <taxon>Oxalobacteraceae</taxon>
        <taxon>Telluria group</taxon>
        <taxon>Pseudoduganella</taxon>
    </lineage>
</organism>
<name>A0A7W5FTS9_9BURK</name>
<dbReference type="EMBL" id="JACHXD010000003">
    <property type="protein sequence ID" value="MBB3118508.1"/>
    <property type="molecule type" value="Genomic_DNA"/>
</dbReference>
<keyword evidence="4" id="KW-1185">Reference proteome</keyword>
<dbReference type="PANTHER" id="PTHR39200">
    <property type="entry name" value="HYPOTHETICAL EXPORTED PROTEIN"/>
    <property type="match status" value="1"/>
</dbReference>
<proteinExistence type="predicted"/>
<feature type="domain" description="Putative auto-transporter adhesin head GIN" evidence="2">
    <location>
        <begin position="27"/>
        <end position="191"/>
    </location>
</feature>
<gene>
    <name evidence="3" type="ORF">FHS03_001539</name>
</gene>
<feature type="signal peptide" evidence="1">
    <location>
        <begin position="1"/>
        <end position="18"/>
    </location>
</feature>
<evidence type="ECO:0000259" key="2">
    <source>
        <dbReference type="Pfam" id="PF10988"/>
    </source>
</evidence>
<dbReference type="Proteomes" id="UP000541535">
    <property type="component" value="Unassembled WGS sequence"/>
</dbReference>
<dbReference type="Pfam" id="PF10988">
    <property type="entry name" value="DUF2807"/>
    <property type="match status" value="1"/>
</dbReference>
<protein>
    <recommendedName>
        <fullName evidence="2">Putative auto-transporter adhesin head GIN domain-containing protein</fullName>
    </recommendedName>
</protein>
<reference evidence="3 4" key="1">
    <citation type="submission" date="2020-08" db="EMBL/GenBank/DDBJ databases">
        <title>Genomic Encyclopedia of Type Strains, Phase III (KMG-III): the genomes of soil and plant-associated and newly described type strains.</title>
        <authorList>
            <person name="Whitman W."/>
        </authorList>
    </citation>
    <scope>NUCLEOTIDE SEQUENCE [LARGE SCALE GENOMIC DNA]</scope>
    <source>
        <strain evidence="3 4">CECT 8897</strain>
    </source>
</reference>
<evidence type="ECO:0000256" key="1">
    <source>
        <dbReference type="SAM" id="SignalP"/>
    </source>
</evidence>
<dbReference type="InterPro" id="IPR021255">
    <property type="entry name" value="DUF2807"/>
</dbReference>
<evidence type="ECO:0000313" key="4">
    <source>
        <dbReference type="Proteomes" id="UP000541535"/>
    </source>
</evidence>
<sequence>MLRTLLLTTLLFSASVHAAEESRKLAPFNAVNSRGPFVIKVEAGKAQSVVIRGREDYITQVETQVVNGELLLYYKDKDRQKSKTLDGMDIVITVPALSKYQQEGAGETILRNLAGERVDISYRGAGRLEASGKVKLLRLKAQGVGEVNTKALLAENADVNFEGMGDVSIYASGTLNAVVRGMGNMSYYGHPKTLNKSVQGMGSVKAGD</sequence>
<comment type="caution">
    <text evidence="3">The sequence shown here is derived from an EMBL/GenBank/DDBJ whole genome shotgun (WGS) entry which is preliminary data.</text>
</comment>
<evidence type="ECO:0000313" key="3">
    <source>
        <dbReference type="EMBL" id="MBB3118508.1"/>
    </source>
</evidence>
<feature type="chain" id="PRO_5030661573" description="Putative auto-transporter adhesin head GIN domain-containing protein" evidence="1">
    <location>
        <begin position="19"/>
        <end position="208"/>
    </location>
</feature>